<comment type="caution">
    <text evidence="2">The sequence shown here is derived from an EMBL/GenBank/DDBJ whole genome shotgun (WGS) entry which is preliminary data.</text>
</comment>
<dbReference type="InterPro" id="IPR007059">
    <property type="entry name" value="DmsC"/>
</dbReference>
<sequence>MKHEWPLVVFTLLSQASIGLFLAHQILNGERRLAITSILRWVIVLMGIAMGTSLMHLGSPLAAYGAVANIGTSWLSREIFFSGGFFGLVIVCYFLEKQGLASAGMNRLAGWAAALAGALCLISTACTYIYTAVAAWSTFYTHIAFYTTAAILGLIGYAVLLWQLPQEQEQPTVPAALAGISASVVLQLTGMAAYLVFVNGAGLAQQSIKLLYDQMSLFIAGQLLAVGSIASMFRFHKKYRMGSADAKTWLQGTFAMILLSAIIGRYLFYGIGVPFIGKF</sequence>
<keyword evidence="3" id="KW-1185">Reference proteome</keyword>
<feature type="transmembrane region" description="Helical" evidence="1">
    <location>
        <begin position="217"/>
        <end position="236"/>
    </location>
</feature>
<name>F7NJR9_9FIRM</name>
<dbReference type="RefSeq" id="WP_004095746.1">
    <property type="nucleotide sequence ID" value="NZ_AFGF01000098.1"/>
</dbReference>
<protein>
    <submittedName>
        <fullName evidence="2">Anaerobic dimethyl sulfoxide reductase subunit C</fullName>
    </submittedName>
</protein>
<keyword evidence="1" id="KW-0812">Transmembrane</keyword>
<accession>F7NJR9</accession>
<feature type="transmembrane region" description="Helical" evidence="1">
    <location>
        <begin position="108"/>
        <end position="131"/>
    </location>
</feature>
<evidence type="ECO:0000313" key="3">
    <source>
        <dbReference type="Proteomes" id="UP000003240"/>
    </source>
</evidence>
<proteinExistence type="predicted"/>
<keyword evidence="1" id="KW-1133">Transmembrane helix</keyword>
<dbReference type="GO" id="GO:0009390">
    <property type="term" value="C:dimethyl sulfoxide reductase complex"/>
    <property type="evidence" value="ECO:0007669"/>
    <property type="project" value="TreeGrafter"/>
</dbReference>
<feature type="transmembrane region" description="Helical" evidence="1">
    <location>
        <begin position="143"/>
        <end position="164"/>
    </location>
</feature>
<dbReference type="Proteomes" id="UP000003240">
    <property type="component" value="Unassembled WGS sequence"/>
</dbReference>
<evidence type="ECO:0000256" key="1">
    <source>
        <dbReference type="SAM" id="Phobius"/>
    </source>
</evidence>
<dbReference type="STRING" id="1009370.ALO_11634"/>
<dbReference type="eggNOG" id="COG3302">
    <property type="taxonomic scope" value="Bacteria"/>
</dbReference>
<dbReference type="AlphaFoldDB" id="F7NJR9"/>
<organism evidence="2 3">
    <name type="scientific">Acetonema longum DSM 6540</name>
    <dbReference type="NCBI Taxonomy" id="1009370"/>
    <lineage>
        <taxon>Bacteria</taxon>
        <taxon>Bacillati</taxon>
        <taxon>Bacillota</taxon>
        <taxon>Negativicutes</taxon>
        <taxon>Acetonemataceae</taxon>
        <taxon>Acetonema</taxon>
    </lineage>
</organism>
<dbReference type="PANTHER" id="PTHR38095:SF2">
    <property type="entry name" value="ANAEROBIC DIMETHYL SULFOXIDE REDUCTASE CHAIN C"/>
    <property type="match status" value="1"/>
</dbReference>
<gene>
    <name evidence="2" type="ORF">ALO_11634</name>
</gene>
<dbReference type="OrthoDB" id="1681359at2"/>
<feature type="transmembrane region" description="Helical" evidence="1">
    <location>
        <begin position="79"/>
        <end position="96"/>
    </location>
</feature>
<dbReference type="EMBL" id="AFGF01000098">
    <property type="protein sequence ID" value="EGO63725.1"/>
    <property type="molecule type" value="Genomic_DNA"/>
</dbReference>
<dbReference type="PANTHER" id="PTHR38095">
    <property type="entry name" value="ANAEROBIC DIMETHYL SULFOXIDE REDUCTASE CHAIN YNFH"/>
    <property type="match status" value="1"/>
</dbReference>
<keyword evidence="1" id="KW-0472">Membrane</keyword>
<feature type="transmembrane region" description="Helical" evidence="1">
    <location>
        <begin position="248"/>
        <end position="269"/>
    </location>
</feature>
<dbReference type="GO" id="GO:0009389">
    <property type="term" value="F:dimethyl sulfoxide reductase activity"/>
    <property type="evidence" value="ECO:0007669"/>
    <property type="project" value="TreeGrafter"/>
</dbReference>
<reference evidence="2 3" key="1">
    <citation type="journal article" date="2011" name="EMBO J.">
        <title>Structural diversity of bacterial flagellar motors.</title>
        <authorList>
            <person name="Chen S."/>
            <person name="Beeby M."/>
            <person name="Murphy G.E."/>
            <person name="Leadbetter J.R."/>
            <person name="Hendrixson D.R."/>
            <person name="Briegel A."/>
            <person name="Li Z."/>
            <person name="Shi J."/>
            <person name="Tocheva E.I."/>
            <person name="Muller A."/>
            <person name="Dobro M.J."/>
            <person name="Jensen G.J."/>
        </authorList>
    </citation>
    <scope>NUCLEOTIDE SEQUENCE [LARGE SCALE GENOMIC DNA]</scope>
    <source>
        <strain evidence="2 3">DSM 6540</strain>
    </source>
</reference>
<dbReference type="GO" id="GO:0005886">
    <property type="term" value="C:plasma membrane"/>
    <property type="evidence" value="ECO:0007669"/>
    <property type="project" value="TreeGrafter"/>
</dbReference>
<dbReference type="GO" id="GO:0019645">
    <property type="term" value="P:anaerobic electron transport chain"/>
    <property type="evidence" value="ECO:0007669"/>
    <property type="project" value="InterPro"/>
</dbReference>
<feature type="transmembrane region" description="Helical" evidence="1">
    <location>
        <begin position="39"/>
        <end position="59"/>
    </location>
</feature>
<feature type="transmembrane region" description="Helical" evidence="1">
    <location>
        <begin position="176"/>
        <end position="197"/>
    </location>
</feature>
<feature type="transmembrane region" description="Helical" evidence="1">
    <location>
        <begin position="6"/>
        <end position="27"/>
    </location>
</feature>
<dbReference type="Pfam" id="PF04976">
    <property type="entry name" value="DmsC"/>
    <property type="match status" value="1"/>
</dbReference>
<evidence type="ECO:0000313" key="2">
    <source>
        <dbReference type="EMBL" id="EGO63725.1"/>
    </source>
</evidence>